<sequence length="303" mass="34383">ITIFSAVPQLWEIFFDQIAKKIKNESKFKHALFMFVLKHAPSFRHVGLGKFLDKLFYPIHKAFGLKVRILLCGGSRLGWRYCLYYKYMGFTLIEGYGLTETTGPLVGGNPRKPKPICVGKPLGENFVEVRNHNKDGIGDIWLKGVSVMPGYYKNPEATKAAFDENGWFDTGDMGFLDKQGELHIRGRRKNVIVMASGKNVYPEELEAYYLKSPLIEEITIFGRYVDRHETVYAVIRPPENTENAYAKIKTELKHLSFGLPTYKRIGDFAVSAEPLPRTSTQKVKVHEVIALLEAGKYQTKPAG</sequence>
<dbReference type="AlphaFoldDB" id="A0A388TDW5"/>
<reference evidence="3 4" key="1">
    <citation type="journal article" date="2019" name="ISME J.">
        <title>Genome analyses of uncultured TG2/ZB3 bacteria in 'Margulisbacteria' specifically attached to ectosymbiotic spirochetes of protists in the termite gut.</title>
        <authorList>
            <person name="Utami Y.D."/>
            <person name="Kuwahara H."/>
            <person name="Igai K."/>
            <person name="Murakami T."/>
            <person name="Sugaya K."/>
            <person name="Morikawa T."/>
            <person name="Nagura Y."/>
            <person name="Yuki M."/>
            <person name="Deevong P."/>
            <person name="Inoue T."/>
            <person name="Kihara K."/>
            <person name="Lo N."/>
            <person name="Yamada A."/>
            <person name="Ohkuma M."/>
            <person name="Hongoh Y."/>
        </authorList>
    </citation>
    <scope>NUCLEOTIDE SEQUENCE [LARGE SCALE GENOMIC DNA]</scope>
    <source>
        <strain evidence="3">NkOx7-01</strain>
    </source>
</reference>
<dbReference type="GO" id="GO:0016020">
    <property type="term" value="C:membrane"/>
    <property type="evidence" value="ECO:0007669"/>
    <property type="project" value="TreeGrafter"/>
</dbReference>
<accession>A0A388TDW5</accession>
<comment type="caution">
    <text evidence="3">The sequence shown here is derived from an EMBL/GenBank/DDBJ whole genome shotgun (WGS) entry which is preliminary data.</text>
</comment>
<evidence type="ECO:0000256" key="1">
    <source>
        <dbReference type="ARBA" id="ARBA00024484"/>
    </source>
</evidence>
<dbReference type="InterPro" id="IPR042099">
    <property type="entry name" value="ANL_N_sf"/>
</dbReference>
<name>A0A388TDW5_TERA1</name>
<dbReference type="GO" id="GO:0004467">
    <property type="term" value="F:long-chain fatty acid-CoA ligase activity"/>
    <property type="evidence" value="ECO:0007669"/>
    <property type="project" value="UniProtKB-EC"/>
</dbReference>
<dbReference type="Gene3D" id="3.30.300.30">
    <property type="match status" value="1"/>
</dbReference>
<feature type="domain" description="AMP-dependent synthetase/ligase" evidence="2">
    <location>
        <begin position="1"/>
        <end position="152"/>
    </location>
</feature>
<dbReference type="Proteomes" id="UP000269352">
    <property type="component" value="Unassembled WGS sequence"/>
</dbReference>
<dbReference type="PANTHER" id="PTHR43272:SF52">
    <property type="entry name" value="AMP-DEPENDENT SYNTHETASE_LIGASE DOMAIN-CONTAINING PROTEIN"/>
    <property type="match status" value="1"/>
</dbReference>
<evidence type="ECO:0000313" key="3">
    <source>
        <dbReference type="EMBL" id="GBR75135.1"/>
    </source>
</evidence>
<feature type="non-terminal residue" evidence="3">
    <location>
        <position position="1"/>
    </location>
</feature>
<dbReference type="EMBL" id="BGZN01000168">
    <property type="protein sequence ID" value="GBR75135.1"/>
    <property type="molecule type" value="Genomic_DNA"/>
</dbReference>
<evidence type="ECO:0000313" key="4">
    <source>
        <dbReference type="Proteomes" id="UP000269352"/>
    </source>
</evidence>
<dbReference type="PANTHER" id="PTHR43272">
    <property type="entry name" value="LONG-CHAIN-FATTY-ACID--COA LIGASE"/>
    <property type="match status" value="1"/>
</dbReference>
<keyword evidence="4" id="KW-1185">Reference proteome</keyword>
<gene>
    <name evidence="3" type="ORF">NO1_2183</name>
</gene>
<dbReference type="InterPro" id="IPR045851">
    <property type="entry name" value="AMP-bd_C_sf"/>
</dbReference>
<protein>
    <submittedName>
        <fullName evidence="3">Long-chain acyl-CoA synthetases</fullName>
    </submittedName>
</protein>
<comment type="catalytic activity">
    <reaction evidence="1">
        <text>a long-chain fatty acid + ATP + CoA = a long-chain fatty acyl-CoA + AMP + diphosphate</text>
        <dbReference type="Rhea" id="RHEA:15421"/>
        <dbReference type="ChEBI" id="CHEBI:30616"/>
        <dbReference type="ChEBI" id="CHEBI:33019"/>
        <dbReference type="ChEBI" id="CHEBI:57287"/>
        <dbReference type="ChEBI" id="CHEBI:57560"/>
        <dbReference type="ChEBI" id="CHEBI:83139"/>
        <dbReference type="ChEBI" id="CHEBI:456215"/>
        <dbReference type="EC" id="6.2.1.3"/>
    </reaction>
    <physiologicalReaction direction="left-to-right" evidence="1">
        <dbReference type="Rhea" id="RHEA:15422"/>
    </physiologicalReaction>
</comment>
<dbReference type="Pfam" id="PF00501">
    <property type="entry name" value="AMP-binding"/>
    <property type="match status" value="1"/>
</dbReference>
<organism evidence="3 4">
    <name type="scientific">Termititenax aidoneus</name>
    <dbReference type="NCBI Taxonomy" id="2218524"/>
    <lineage>
        <taxon>Bacteria</taxon>
        <taxon>Bacillati</taxon>
        <taxon>Candidatus Margulisiibacteriota</taxon>
        <taxon>Candidatus Termititenacia</taxon>
        <taxon>Candidatus Termititenacales</taxon>
        <taxon>Candidatus Termititenacaceae</taxon>
        <taxon>Candidatus Termititenax</taxon>
    </lineage>
</organism>
<proteinExistence type="predicted"/>
<dbReference type="Gene3D" id="3.40.50.12780">
    <property type="entry name" value="N-terminal domain of ligase-like"/>
    <property type="match status" value="1"/>
</dbReference>
<dbReference type="SUPFAM" id="SSF56801">
    <property type="entry name" value="Acetyl-CoA synthetase-like"/>
    <property type="match status" value="1"/>
</dbReference>
<evidence type="ECO:0000259" key="2">
    <source>
        <dbReference type="Pfam" id="PF00501"/>
    </source>
</evidence>
<dbReference type="InterPro" id="IPR000873">
    <property type="entry name" value="AMP-dep_synth/lig_dom"/>
</dbReference>